<proteinExistence type="predicted"/>
<reference evidence="1 2" key="1">
    <citation type="submission" date="2024-10" db="EMBL/GenBank/DDBJ databases">
        <title>The Natural Products Discovery Center: Release of the First 8490 Sequenced Strains for Exploring Actinobacteria Biosynthetic Diversity.</title>
        <authorList>
            <person name="Kalkreuter E."/>
            <person name="Kautsar S.A."/>
            <person name="Yang D."/>
            <person name="Bader C.D."/>
            <person name="Teijaro C.N."/>
            <person name="Fluegel L."/>
            <person name="Davis C.M."/>
            <person name="Simpson J.R."/>
            <person name="Lauterbach L."/>
            <person name="Steele A.D."/>
            <person name="Gui C."/>
            <person name="Meng S."/>
            <person name="Li G."/>
            <person name="Viehrig K."/>
            <person name="Ye F."/>
            <person name="Su P."/>
            <person name="Kiefer A.F."/>
            <person name="Nichols A."/>
            <person name="Cepeda A.J."/>
            <person name="Yan W."/>
            <person name="Fan B."/>
            <person name="Jiang Y."/>
            <person name="Adhikari A."/>
            <person name="Zheng C.-J."/>
            <person name="Schuster L."/>
            <person name="Cowan T.M."/>
            <person name="Smanski M.J."/>
            <person name="Chevrette M.G."/>
            <person name="De Carvalho L.P.S."/>
            <person name="Shen B."/>
        </authorList>
    </citation>
    <scope>NUCLEOTIDE SEQUENCE [LARGE SCALE GENOMIC DNA]</scope>
    <source>
        <strain evidence="1 2">NPDC053346</strain>
    </source>
</reference>
<dbReference type="Proteomes" id="UP001614391">
    <property type="component" value="Unassembled WGS sequence"/>
</dbReference>
<dbReference type="EMBL" id="JBITYT010000010">
    <property type="protein sequence ID" value="MFI9122243.1"/>
    <property type="molecule type" value="Genomic_DNA"/>
</dbReference>
<dbReference type="RefSeq" id="WP_399617810.1">
    <property type="nucleotide sequence ID" value="NZ_JBITYT010000010.1"/>
</dbReference>
<sequence>MGVLGTAVDLQKHHRYPGLRCAHHQVRALHVSVAKPMRDLGGETEQMTDPSTVEFNGRRGKRRCVVVAADAEQLPGVRGVPLLAQCRDAHALGLQRLLRFGAPPLRRRPRLSLVLP</sequence>
<protein>
    <submittedName>
        <fullName evidence="1">Uncharacterized protein</fullName>
    </submittedName>
</protein>
<keyword evidence="2" id="KW-1185">Reference proteome</keyword>
<comment type="caution">
    <text evidence="1">The sequence shown here is derived from an EMBL/GenBank/DDBJ whole genome shotgun (WGS) entry which is preliminary data.</text>
</comment>
<accession>A0ABW8CXD2</accession>
<evidence type="ECO:0000313" key="1">
    <source>
        <dbReference type="EMBL" id="MFI9122243.1"/>
    </source>
</evidence>
<evidence type="ECO:0000313" key="2">
    <source>
        <dbReference type="Proteomes" id="UP001614391"/>
    </source>
</evidence>
<name>A0ABW8CXD2_STRBI</name>
<organism evidence="1 2">
    <name type="scientific">Streptomyces bikiniensis</name>
    <dbReference type="NCBI Taxonomy" id="1896"/>
    <lineage>
        <taxon>Bacteria</taxon>
        <taxon>Bacillati</taxon>
        <taxon>Actinomycetota</taxon>
        <taxon>Actinomycetes</taxon>
        <taxon>Kitasatosporales</taxon>
        <taxon>Streptomycetaceae</taxon>
        <taxon>Streptomyces</taxon>
    </lineage>
</organism>
<gene>
    <name evidence="1" type="ORF">ACIGW0_23035</name>
</gene>